<accession>A0A2H0N877</accession>
<keyword evidence="1" id="KW-0812">Transmembrane</keyword>
<evidence type="ECO:0000313" key="2">
    <source>
        <dbReference type="EMBL" id="PIR05098.1"/>
    </source>
</evidence>
<comment type="caution">
    <text evidence="2">The sequence shown here is derived from an EMBL/GenBank/DDBJ whole genome shotgun (WGS) entry which is preliminary data.</text>
</comment>
<evidence type="ECO:0000313" key="3">
    <source>
        <dbReference type="Proteomes" id="UP000229893"/>
    </source>
</evidence>
<sequence length="97" mass="10951">MTVFTPNKKDNFNIYIGALVLALILVSGLWLYTYNLKVTVLHNISGVELELQRTRVVNAEMKNNLYSLLNPAEISIMAEARGLVKDSNPEFIQVAQR</sequence>
<evidence type="ECO:0000256" key="1">
    <source>
        <dbReference type="SAM" id="Phobius"/>
    </source>
</evidence>
<gene>
    <name evidence="2" type="ORF">COV57_00890</name>
</gene>
<proteinExistence type="predicted"/>
<dbReference type="AlphaFoldDB" id="A0A2H0N877"/>
<reference evidence="2 3" key="1">
    <citation type="submission" date="2017-09" db="EMBL/GenBank/DDBJ databases">
        <title>Depth-based differentiation of microbial function through sediment-hosted aquifers and enrichment of novel symbionts in the deep terrestrial subsurface.</title>
        <authorList>
            <person name="Probst A.J."/>
            <person name="Ladd B."/>
            <person name="Jarett J.K."/>
            <person name="Geller-Mcgrath D.E."/>
            <person name="Sieber C.M."/>
            <person name="Emerson J.B."/>
            <person name="Anantharaman K."/>
            <person name="Thomas B.C."/>
            <person name="Malmstrom R."/>
            <person name="Stieglmeier M."/>
            <person name="Klingl A."/>
            <person name="Woyke T."/>
            <person name="Ryan C.M."/>
            <person name="Banfield J.F."/>
        </authorList>
    </citation>
    <scope>NUCLEOTIDE SEQUENCE [LARGE SCALE GENOMIC DNA]</scope>
    <source>
        <strain evidence="2">CG11_big_fil_rev_8_21_14_0_20_35_14</strain>
    </source>
</reference>
<feature type="transmembrane region" description="Helical" evidence="1">
    <location>
        <begin position="12"/>
        <end position="32"/>
    </location>
</feature>
<dbReference type="EMBL" id="PCWO01000014">
    <property type="protein sequence ID" value="PIR05098.1"/>
    <property type="molecule type" value="Genomic_DNA"/>
</dbReference>
<protein>
    <recommendedName>
        <fullName evidence="4">Cell division protein FtsL</fullName>
    </recommendedName>
</protein>
<name>A0A2H0N877_9BACT</name>
<evidence type="ECO:0008006" key="4">
    <source>
        <dbReference type="Google" id="ProtNLM"/>
    </source>
</evidence>
<keyword evidence="1" id="KW-1133">Transmembrane helix</keyword>
<dbReference type="Proteomes" id="UP000229893">
    <property type="component" value="Unassembled WGS sequence"/>
</dbReference>
<keyword evidence="1" id="KW-0472">Membrane</keyword>
<organism evidence="2 3">
    <name type="scientific">Candidatus Liptonbacteria bacterium CG11_big_fil_rev_8_21_14_0_20_35_14</name>
    <dbReference type="NCBI Taxonomy" id="1974634"/>
    <lineage>
        <taxon>Bacteria</taxon>
        <taxon>Candidatus Liptoniibacteriota</taxon>
    </lineage>
</organism>